<dbReference type="EMBL" id="AP025637">
    <property type="protein sequence ID" value="BDG72129.1"/>
    <property type="molecule type" value="Genomic_DNA"/>
</dbReference>
<keyword evidence="4 7" id="KW-0812">Transmembrane</keyword>
<evidence type="ECO:0000256" key="2">
    <source>
        <dbReference type="ARBA" id="ARBA00022448"/>
    </source>
</evidence>
<evidence type="ECO:0000256" key="5">
    <source>
        <dbReference type="ARBA" id="ARBA00022989"/>
    </source>
</evidence>
<proteinExistence type="inferred from homology"/>
<dbReference type="Proteomes" id="UP000831327">
    <property type="component" value="Chromosome"/>
</dbReference>
<protein>
    <submittedName>
        <fullName evidence="9">ABC transporter permease</fullName>
    </submittedName>
</protein>
<dbReference type="Pfam" id="PF00528">
    <property type="entry name" value="BPD_transp_1"/>
    <property type="match status" value="1"/>
</dbReference>
<comment type="similarity">
    <text evidence="7">Belongs to the binding-protein-dependent transport system permease family.</text>
</comment>
<dbReference type="RefSeq" id="WP_244459342.1">
    <property type="nucleotide sequence ID" value="NZ_AP025637.1"/>
</dbReference>
<evidence type="ECO:0000256" key="7">
    <source>
        <dbReference type="RuleBase" id="RU363032"/>
    </source>
</evidence>
<evidence type="ECO:0000256" key="3">
    <source>
        <dbReference type="ARBA" id="ARBA00022475"/>
    </source>
</evidence>
<dbReference type="Gene3D" id="1.10.3720.10">
    <property type="entry name" value="MetI-like"/>
    <property type="match status" value="1"/>
</dbReference>
<dbReference type="PANTHER" id="PTHR30151">
    <property type="entry name" value="ALKANE SULFONATE ABC TRANSPORTER-RELATED, MEMBRANE SUBUNIT"/>
    <property type="match status" value="1"/>
</dbReference>
<reference evidence="9 10" key="1">
    <citation type="journal article" date="2016" name="Microbes Environ.">
        <title>Phylogenetically diverse aerobic anoxygenic phototrophic bacteria isolated from epilithic biofilms in Tama river, Japan.</title>
        <authorList>
            <person name="Hirose S."/>
            <person name="Matsuura K."/>
            <person name="Haruta S."/>
        </authorList>
    </citation>
    <scope>NUCLEOTIDE SEQUENCE [LARGE SCALE GENOMIC DNA]</scope>
    <source>
        <strain evidence="9 10">S08</strain>
    </source>
</reference>
<name>A0ABM7Y2X0_9PROT</name>
<dbReference type="CDD" id="cd06261">
    <property type="entry name" value="TM_PBP2"/>
    <property type="match status" value="1"/>
</dbReference>
<feature type="transmembrane region" description="Helical" evidence="7">
    <location>
        <begin position="59"/>
        <end position="82"/>
    </location>
</feature>
<dbReference type="InterPro" id="IPR035906">
    <property type="entry name" value="MetI-like_sf"/>
</dbReference>
<gene>
    <name evidence="9" type="ORF">Rmf_20580</name>
</gene>
<accession>A0ABM7Y2X0</accession>
<feature type="transmembrane region" description="Helical" evidence="7">
    <location>
        <begin position="217"/>
        <end position="239"/>
    </location>
</feature>
<keyword evidence="3" id="KW-1003">Cell membrane</keyword>
<keyword evidence="2 7" id="KW-0813">Transport</keyword>
<dbReference type="PANTHER" id="PTHR30151:SF20">
    <property type="entry name" value="ABC TRANSPORTER PERMEASE PROTEIN HI_0355-RELATED"/>
    <property type="match status" value="1"/>
</dbReference>
<dbReference type="InterPro" id="IPR000515">
    <property type="entry name" value="MetI-like"/>
</dbReference>
<feature type="domain" description="ABC transmembrane type-1" evidence="8">
    <location>
        <begin position="56"/>
        <end position="236"/>
    </location>
</feature>
<organism evidence="9 10">
    <name type="scientific">Roseomonas fluvialis</name>
    <dbReference type="NCBI Taxonomy" id="1750527"/>
    <lineage>
        <taxon>Bacteria</taxon>
        <taxon>Pseudomonadati</taxon>
        <taxon>Pseudomonadota</taxon>
        <taxon>Alphaproteobacteria</taxon>
        <taxon>Acetobacterales</taxon>
        <taxon>Roseomonadaceae</taxon>
        <taxon>Roseomonas</taxon>
    </lineage>
</organism>
<feature type="transmembrane region" description="Helical" evidence="7">
    <location>
        <begin position="94"/>
        <end position="116"/>
    </location>
</feature>
<evidence type="ECO:0000256" key="4">
    <source>
        <dbReference type="ARBA" id="ARBA00022692"/>
    </source>
</evidence>
<evidence type="ECO:0000313" key="10">
    <source>
        <dbReference type="Proteomes" id="UP000831327"/>
    </source>
</evidence>
<keyword evidence="6 7" id="KW-0472">Membrane</keyword>
<feature type="transmembrane region" description="Helical" evidence="7">
    <location>
        <begin position="122"/>
        <end position="149"/>
    </location>
</feature>
<feature type="transmembrane region" description="Helical" evidence="7">
    <location>
        <begin position="33"/>
        <end position="53"/>
    </location>
</feature>
<feature type="transmembrane region" description="Helical" evidence="7">
    <location>
        <begin position="6"/>
        <end position="24"/>
    </location>
</feature>
<dbReference type="SUPFAM" id="SSF161098">
    <property type="entry name" value="MetI-like"/>
    <property type="match status" value="1"/>
</dbReference>
<sequence>MTRFKAALPAWIAVVALFVVWEVGVRFFGIREFLLPAPSAIWTATIAVWPMVLEHTMSTLMTVLLGFAASVLVSLPLAMLIASSRAISAAIYPLLVVTQSIPKVALAPILIVALGANELPRVIVTFLVAFFPLVVASVAGLMATPPELIELGRACRAGRIQELLRIRLPFAVPFVFGGLKVAAALSVVGAVVAEFVGADAGLGYLIQTSMAFFRTPLAFSAVVILAIMGIVLFQAVSIAERILFPWSSGAETSAPPTA</sequence>
<feature type="transmembrane region" description="Helical" evidence="7">
    <location>
        <begin position="170"/>
        <end position="197"/>
    </location>
</feature>
<evidence type="ECO:0000256" key="6">
    <source>
        <dbReference type="ARBA" id="ARBA00023136"/>
    </source>
</evidence>
<dbReference type="PROSITE" id="PS50928">
    <property type="entry name" value="ABC_TM1"/>
    <property type="match status" value="1"/>
</dbReference>
<comment type="subcellular location">
    <subcellularLocation>
        <location evidence="1 7">Cell membrane</location>
        <topology evidence="1 7">Multi-pass membrane protein</topology>
    </subcellularLocation>
</comment>
<evidence type="ECO:0000259" key="8">
    <source>
        <dbReference type="PROSITE" id="PS50928"/>
    </source>
</evidence>
<evidence type="ECO:0000313" key="9">
    <source>
        <dbReference type="EMBL" id="BDG72129.1"/>
    </source>
</evidence>
<evidence type="ECO:0000256" key="1">
    <source>
        <dbReference type="ARBA" id="ARBA00004651"/>
    </source>
</evidence>
<keyword evidence="10" id="KW-1185">Reference proteome</keyword>
<keyword evidence="5 7" id="KW-1133">Transmembrane helix</keyword>